<dbReference type="EC" id="2.3.3.21" evidence="8"/>
<gene>
    <name evidence="10" type="ORF">D7U36_00275</name>
    <name evidence="11" type="ORF">PROPAUS_0725</name>
</gene>
<dbReference type="Proteomes" id="UP000279336">
    <property type="component" value="Unassembled WGS sequence"/>
</dbReference>
<evidence type="ECO:0000256" key="3">
    <source>
        <dbReference type="ARBA" id="ARBA00022624"/>
    </source>
</evidence>
<keyword evidence="4 11" id="KW-0808">Transferase</keyword>
<feature type="domain" description="Pyruvate carboxyltransferase" evidence="9">
    <location>
        <begin position="9"/>
        <end position="273"/>
    </location>
</feature>
<proteinExistence type="inferred from homology"/>
<dbReference type="Proteomes" id="UP000263928">
    <property type="component" value="Unassembled WGS sequence"/>
</dbReference>
<dbReference type="InterPro" id="IPR013709">
    <property type="entry name" value="2-isopropylmalate_synth_dimer"/>
</dbReference>
<dbReference type="PROSITE" id="PS50991">
    <property type="entry name" value="PYR_CT"/>
    <property type="match status" value="1"/>
</dbReference>
<dbReference type="AlphaFoldDB" id="A0A383S6C5"/>
<dbReference type="OrthoDB" id="9803573at2"/>
<evidence type="ECO:0000256" key="8">
    <source>
        <dbReference type="NCBIfam" id="TIGR00977"/>
    </source>
</evidence>
<accession>A0A383S6C5</accession>
<evidence type="ECO:0000313" key="12">
    <source>
        <dbReference type="Proteomes" id="UP000263928"/>
    </source>
</evidence>
<dbReference type="InterPro" id="IPR000891">
    <property type="entry name" value="PYR_CT"/>
</dbReference>
<reference evidence="10 13" key="3">
    <citation type="submission" date="2018-10" db="EMBL/GenBank/DDBJ databases">
        <title>Propionibacterium australiense Genome Sequencing and Assembly.</title>
        <authorList>
            <person name="Bernier A.-M."/>
            <person name="Bernard K."/>
        </authorList>
    </citation>
    <scope>NUCLEOTIDE SEQUENCE [LARGE SCALE GENOMIC DNA]</scope>
    <source>
        <strain evidence="10 13">NML98A078</strain>
    </source>
</reference>
<dbReference type="GO" id="GO:0009098">
    <property type="term" value="P:L-leucine biosynthetic process"/>
    <property type="evidence" value="ECO:0007669"/>
    <property type="project" value="InterPro"/>
</dbReference>
<evidence type="ECO:0000259" key="9">
    <source>
        <dbReference type="PROSITE" id="PS50991"/>
    </source>
</evidence>
<dbReference type="Pfam" id="PF00682">
    <property type="entry name" value="HMGL-like"/>
    <property type="match status" value="1"/>
</dbReference>
<keyword evidence="5" id="KW-0100">Branched-chain amino acid biosynthesis</keyword>
<keyword evidence="11" id="KW-0012">Acyltransferase</keyword>
<protein>
    <recommendedName>
        <fullName evidence="8">Citramalate synthase</fullName>
        <ecNumber evidence="8">2.3.3.21</ecNumber>
    </recommendedName>
</protein>
<evidence type="ECO:0000256" key="2">
    <source>
        <dbReference type="ARBA" id="ARBA00022605"/>
    </source>
</evidence>
<dbReference type="SUPFAM" id="SSF51569">
    <property type="entry name" value="Aldolase"/>
    <property type="match status" value="1"/>
</dbReference>
<dbReference type="Gene3D" id="3.20.20.70">
    <property type="entry name" value="Aldolase class I"/>
    <property type="match status" value="1"/>
</dbReference>
<evidence type="ECO:0000256" key="7">
    <source>
        <dbReference type="ARBA" id="ARBA00048263"/>
    </source>
</evidence>
<evidence type="ECO:0000256" key="1">
    <source>
        <dbReference type="ARBA" id="ARBA00006154"/>
    </source>
</evidence>
<evidence type="ECO:0000313" key="11">
    <source>
        <dbReference type="EMBL" id="SYZ32816.1"/>
    </source>
</evidence>
<dbReference type="SUPFAM" id="SSF110921">
    <property type="entry name" value="2-isopropylmalate synthase LeuA, allosteric (dimerisation) domain"/>
    <property type="match status" value="1"/>
</dbReference>
<dbReference type="Gene3D" id="1.10.238.260">
    <property type="match status" value="1"/>
</dbReference>
<evidence type="ECO:0000313" key="13">
    <source>
        <dbReference type="Proteomes" id="UP000279336"/>
    </source>
</evidence>
<keyword evidence="2" id="KW-0028">Amino-acid biosynthesis</keyword>
<evidence type="ECO:0000256" key="4">
    <source>
        <dbReference type="ARBA" id="ARBA00022679"/>
    </source>
</evidence>
<dbReference type="Gene3D" id="3.30.160.270">
    <property type="match status" value="1"/>
</dbReference>
<evidence type="ECO:0000256" key="5">
    <source>
        <dbReference type="ARBA" id="ARBA00023304"/>
    </source>
</evidence>
<keyword evidence="12" id="KW-1185">Reference proteome</keyword>
<dbReference type="RefSeq" id="WP_119161192.1">
    <property type="nucleotide sequence ID" value="NZ_LR134442.1"/>
</dbReference>
<dbReference type="Pfam" id="PF08502">
    <property type="entry name" value="LeuA_dimer"/>
    <property type="match status" value="1"/>
</dbReference>
<dbReference type="InterPro" id="IPR036230">
    <property type="entry name" value="LeuA_allosteric_dom_sf"/>
</dbReference>
<dbReference type="SMART" id="SM00917">
    <property type="entry name" value="LeuA_dimer"/>
    <property type="match status" value="1"/>
</dbReference>
<dbReference type="GO" id="GO:0043714">
    <property type="term" value="F:(R)-citramalate synthase activity"/>
    <property type="evidence" value="ECO:0007669"/>
    <property type="project" value="UniProtKB-UniRule"/>
</dbReference>
<dbReference type="GO" id="GO:0003852">
    <property type="term" value="F:2-isopropylmalate synthase activity"/>
    <property type="evidence" value="ECO:0007669"/>
    <property type="project" value="InterPro"/>
</dbReference>
<keyword evidence="3" id="KW-0412">Isoleucine biosynthesis</keyword>
<dbReference type="PANTHER" id="PTHR43538:SF1">
    <property type="entry name" value="(R)-CITRAMALATE SYNTHASE"/>
    <property type="match status" value="1"/>
</dbReference>
<dbReference type="GO" id="GO:0009097">
    <property type="term" value="P:isoleucine biosynthetic process"/>
    <property type="evidence" value="ECO:0007669"/>
    <property type="project" value="UniProtKB-UniRule"/>
</dbReference>
<reference evidence="11" key="1">
    <citation type="submission" date="2018-08" db="EMBL/GenBank/DDBJ databases">
        <authorList>
            <person name="Ferrada E.E."/>
            <person name="Latorre B.A."/>
        </authorList>
    </citation>
    <scope>NUCLEOTIDE SEQUENCE [LARGE SCALE GENOMIC DNA]</scope>
    <source>
        <strain evidence="11">Propionibacterium_australiense1</strain>
    </source>
</reference>
<sequence length="533" mass="56643">MIPLRPDSLELYDTTLSASAQRAGVPLTLHDRIRVLERIDVIGVAFIEGGRPAASLRDKEFFARAARVPLRSASLVAIGSVRRPGTVAADDPQIAVLRDVGTRFVTVTATAHDLHVGQGLRASLDENLMMLSDTVRHLVAEGKQVIVDAEHYFDGFARNPAYALEVVRTAAEAGARTVVLCDTNGGMLPDWIADAVSATTSIGVDLGIRCENDSGCAVANSLAGLGAGAVHVQGAVNGYGARAGTTDVTTLIPDLQLKYGWPVVTAEQLRELTRTARVVGEITAQPVCPRQPYVGESAFANPAGPHAAAMRVNADLHQHVDPRSVGNDMRLLVSDLTGRANIQVAGAQLGLDLADRAVVSEVARAVHERETRGYAYEAADASFELLVRRMRGELVTPPFTVLGWRVMTGQQGEGPEATAPAEAVVRIIADGAHRSCTGAGTGPVKALGQALRRALDGVHPQVKDYELADYRVRLIRPGRGSDATVRVLIDTSCHGRTWTTVGVGENIVEASWEALTEAFVYGLVKGCGQDLET</sequence>
<name>A0A383S6C5_9ACTN</name>
<dbReference type="EMBL" id="RCIW01000001">
    <property type="protein sequence ID" value="RLP12909.1"/>
    <property type="molecule type" value="Genomic_DNA"/>
</dbReference>
<reference evidence="12" key="2">
    <citation type="submission" date="2018-08" db="EMBL/GenBank/DDBJ databases">
        <authorList>
            <person name="Hornung B."/>
        </authorList>
    </citation>
    <scope>NUCLEOTIDE SEQUENCE [LARGE SCALE GENOMIC DNA]</scope>
</reference>
<dbReference type="InterPro" id="IPR013785">
    <property type="entry name" value="Aldolase_TIM"/>
</dbReference>
<comment type="pathway">
    <text evidence="6">Amino-acid biosynthesis.</text>
</comment>
<dbReference type="NCBIfam" id="TIGR00977">
    <property type="entry name" value="citramal_synth"/>
    <property type="match status" value="1"/>
</dbReference>
<dbReference type="InterPro" id="IPR005675">
    <property type="entry name" value="Citramal_synthase"/>
</dbReference>
<evidence type="ECO:0000313" key="10">
    <source>
        <dbReference type="EMBL" id="RLP12909.1"/>
    </source>
</evidence>
<dbReference type="EMBL" id="UNQJ01000003">
    <property type="protein sequence ID" value="SYZ32816.1"/>
    <property type="molecule type" value="Genomic_DNA"/>
</dbReference>
<organism evidence="11 12">
    <name type="scientific">Propionibacterium australiense</name>
    <dbReference type="NCBI Taxonomy" id="119981"/>
    <lineage>
        <taxon>Bacteria</taxon>
        <taxon>Bacillati</taxon>
        <taxon>Actinomycetota</taxon>
        <taxon>Actinomycetes</taxon>
        <taxon>Propionibacteriales</taxon>
        <taxon>Propionibacteriaceae</taxon>
        <taxon>Propionibacterium</taxon>
    </lineage>
</organism>
<dbReference type="PANTHER" id="PTHR43538">
    <property type="entry name" value="ALPHA-IPM SYNTHASE/HOMOCITRATE SYNTHASE"/>
    <property type="match status" value="1"/>
</dbReference>
<evidence type="ECO:0000256" key="6">
    <source>
        <dbReference type="ARBA" id="ARBA00029440"/>
    </source>
</evidence>
<comment type="catalytic activity">
    <reaction evidence="7">
        <text>pyruvate + acetyl-CoA + H2O = (3R)-citramalate + CoA + H(+)</text>
        <dbReference type="Rhea" id="RHEA:19045"/>
        <dbReference type="ChEBI" id="CHEBI:15361"/>
        <dbReference type="ChEBI" id="CHEBI:15377"/>
        <dbReference type="ChEBI" id="CHEBI:15378"/>
        <dbReference type="ChEBI" id="CHEBI:30934"/>
        <dbReference type="ChEBI" id="CHEBI:57287"/>
        <dbReference type="ChEBI" id="CHEBI:57288"/>
        <dbReference type="EC" id="2.3.3.21"/>
    </reaction>
</comment>
<comment type="similarity">
    <text evidence="1">Belongs to the alpha-IPM synthase/homocitrate synthase family.</text>
</comment>